<dbReference type="EMBL" id="GL883010">
    <property type="protein sequence ID" value="EGG21591.1"/>
    <property type="molecule type" value="Genomic_DNA"/>
</dbReference>
<evidence type="ECO:0000313" key="3">
    <source>
        <dbReference type="Proteomes" id="UP000007797"/>
    </source>
</evidence>
<dbReference type="GeneID" id="14873679"/>
<sequence>MKLLILIAILFVASFLAVSGDPEATTCPVVCYATSDNGQCHYQCAAGCRKTGPQNVGMFIEALTNKGYPCRYEGASGIEGKINQSNIISQYKSSLI</sequence>
<dbReference type="RefSeq" id="XP_004359441.1">
    <property type="nucleotide sequence ID" value="XM_004359384.1"/>
</dbReference>
<dbReference type="AlphaFoldDB" id="F4PT15"/>
<evidence type="ECO:0000313" key="2">
    <source>
        <dbReference type="EMBL" id="EGG21591.1"/>
    </source>
</evidence>
<keyword evidence="3" id="KW-1185">Reference proteome</keyword>
<organism evidence="2 3">
    <name type="scientific">Cavenderia fasciculata</name>
    <name type="common">Slime mold</name>
    <name type="synonym">Dictyostelium fasciculatum</name>
    <dbReference type="NCBI Taxonomy" id="261658"/>
    <lineage>
        <taxon>Eukaryota</taxon>
        <taxon>Amoebozoa</taxon>
        <taxon>Evosea</taxon>
        <taxon>Eumycetozoa</taxon>
        <taxon>Dictyostelia</taxon>
        <taxon>Acytosteliales</taxon>
        <taxon>Cavenderiaceae</taxon>
        <taxon>Cavenderia</taxon>
    </lineage>
</organism>
<name>F4PT15_CACFS</name>
<feature type="signal peptide" evidence="1">
    <location>
        <begin position="1"/>
        <end position="20"/>
    </location>
</feature>
<accession>F4PT15</accession>
<gene>
    <name evidence="2" type="ORF">DFA_01477</name>
</gene>
<feature type="chain" id="PRO_5003320294" evidence="1">
    <location>
        <begin position="21"/>
        <end position="96"/>
    </location>
</feature>
<protein>
    <submittedName>
        <fullName evidence="2">Uncharacterized protein</fullName>
    </submittedName>
</protein>
<dbReference type="KEGG" id="dfa:DFA_01477"/>
<reference evidence="3" key="1">
    <citation type="journal article" date="2011" name="Genome Res.">
        <title>Phylogeny-wide analysis of social amoeba genomes highlights ancient origins for complex intercellular communication.</title>
        <authorList>
            <person name="Heidel A.J."/>
            <person name="Lawal H.M."/>
            <person name="Felder M."/>
            <person name="Schilde C."/>
            <person name="Helps N.R."/>
            <person name="Tunggal B."/>
            <person name="Rivero F."/>
            <person name="John U."/>
            <person name="Schleicher M."/>
            <person name="Eichinger L."/>
            <person name="Platzer M."/>
            <person name="Noegel A.A."/>
            <person name="Schaap P."/>
            <person name="Gloeckner G."/>
        </authorList>
    </citation>
    <scope>NUCLEOTIDE SEQUENCE [LARGE SCALE GENOMIC DNA]</scope>
    <source>
        <strain evidence="3">SH3</strain>
    </source>
</reference>
<dbReference type="Proteomes" id="UP000007797">
    <property type="component" value="Unassembled WGS sequence"/>
</dbReference>
<evidence type="ECO:0000256" key="1">
    <source>
        <dbReference type="SAM" id="SignalP"/>
    </source>
</evidence>
<keyword evidence="1" id="KW-0732">Signal</keyword>
<proteinExistence type="predicted"/>